<gene>
    <name evidence="1" type="ORF">NCTC13032_01677</name>
</gene>
<reference evidence="1 2" key="1">
    <citation type="submission" date="2019-05" db="EMBL/GenBank/DDBJ databases">
        <authorList>
            <consortium name="Pathogen Informatics"/>
        </authorList>
    </citation>
    <scope>NUCLEOTIDE SEQUENCE [LARGE SCALE GENOMIC DNA]</scope>
    <source>
        <strain evidence="1 2">NCTC13032</strain>
    </source>
</reference>
<proteinExistence type="predicted"/>
<sequence length="84" mass="9130">MAAADLLCKFAGLFYRLTGLHYRQTEAVAQPQGGECQHDHHDGFDNQEDVNRLGVIPVMVVQGVEQNRAKQGRGRGQAPPVAGC</sequence>
<organism evidence="1 2">
    <name type="scientific">Leclercia adecarboxylata</name>
    <dbReference type="NCBI Taxonomy" id="83655"/>
    <lineage>
        <taxon>Bacteria</taxon>
        <taxon>Pseudomonadati</taxon>
        <taxon>Pseudomonadota</taxon>
        <taxon>Gammaproteobacteria</taxon>
        <taxon>Enterobacterales</taxon>
        <taxon>Enterobacteriaceae</taxon>
        <taxon>Leclercia</taxon>
    </lineage>
</organism>
<evidence type="ECO:0000313" key="2">
    <source>
        <dbReference type="Proteomes" id="UP000310719"/>
    </source>
</evidence>
<protein>
    <submittedName>
        <fullName evidence="1">Uncharacterized protein</fullName>
    </submittedName>
</protein>
<dbReference type="AlphaFoldDB" id="A0A4U9HL02"/>
<dbReference type="EMBL" id="LR590464">
    <property type="protein sequence ID" value="VTP64820.1"/>
    <property type="molecule type" value="Genomic_DNA"/>
</dbReference>
<name>A0A4U9HL02_9ENTR</name>
<evidence type="ECO:0000313" key="1">
    <source>
        <dbReference type="EMBL" id="VTP64820.1"/>
    </source>
</evidence>
<accession>A0A4U9HL02</accession>
<dbReference type="Proteomes" id="UP000310719">
    <property type="component" value="Chromosome"/>
</dbReference>